<dbReference type="HOGENOM" id="CLU_1258802_0_0_1"/>
<dbReference type="EMBL" id="JH930468">
    <property type="protein sequence ID" value="EKM60560.1"/>
    <property type="molecule type" value="Genomic_DNA"/>
</dbReference>
<accession>K5WM91</accession>
<dbReference type="InParanoid" id="K5WM91"/>
<evidence type="ECO:0000313" key="2">
    <source>
        <dbReference type="EMBL" id="EKM60560.1"/>
    </source>
</evidence>
<feature type="region of interest" description="Disordered" evidence="1">
    <location>
        <begin position="109"/>
        <end position="171"/>
    </location>
</feature>
<dbReference type="KEGG" id="pco:PHACADRAFT_246579"/>
<keyword evidence="3" id="KW-1185">Reference proteome</keyword>
<protein>
    <submittedName>
        <fullName evidence="2">Uncharacterized protein</fullName>
    </submittedName>
</protein>
<gene>
    <name evidence="2" type="ORF">PHACADRAFT_246579</name>
</gene>
<sequence length="220" mass="23359">RHFLRYQCSPQAPPLLTRTFARVSLSARSSSILHGATRPIRPRRLWAQFQIIRGTYECEGVIELENIAHIHVIAYASCRTSLALLAPDHTNHLFFPKMTNSASMGAASTSLASSPCAPSRSKSSSTPSITPASLVSGPPSSPSSGPYPRTLSSRSSRSPAPYPTPSCVLHGLNRTSSAPSSGLYTPSINASSSSLTVRRCVPSRSRLPGAKSPSRLTGCA</sequence>
<name>K5WM91_PHACS</name>
<feature type="non-terminal residue" evidence="2">
    <location>
        <position position="220"/>
    </location>
</feature>
<organism evidence="2 3">
    <name type="scientific">Phanerochaete carnosa (strain HHB-10118-sp)</name>
    <name type="common">White-rot fungus</name>
    <name type="synonym">Peniophora carnosa</name>
    <dbReference type="NCBI Taxonomy" id="650164"/>
    <lineage>
        <taxon>Eukaryota</taxon>
        <taxon>Fungi</taxon>
        <taxon>Dikarya</taxon>
        <taxon>Basidiomycota</taxon>
        <taxon>Agaricomycotina</taxon>
        <taxon>Agaricomycetes</taxon>
        <taxon>Polyporales</taxon>
        <taxon>Phanerochaetaceae</taxon>
        <taxon>Phanerochaete</taxon>
    </lineage>
</organism>
<evidence type="ECO:0000256" key="1">
    <source>
        <dbReference type="SAM" id="MobiDB-lite"/>
    </source>
</evidence>
<feature type="compositionally biased region" description="Low complexity" evidence="1">
    <location>
        <begin position="112"/>
        <end position="159"/>
    </location>
</feature>
<reference evidence="2 3" key="1">
    <citation type="journal article" date="2012" name="BMC Genomics">
        <title>Comparative genomics of the white-rot fungi, Phanerochaete carnosa and P. chrysosporium, to elucidate the genetic basis of the distinct wood types they colonize.</title>
        <authorList>
            <person name="Suzuki H."/>
            <person name="MacDonald J."/>
            <person name="Syed K."/>
            <person name="Salamov A."/>
            <person name="Hori C."/>
            <person name="Aerts A."/>
            <person name="Henrissat B."/>
            <person name="Wiebenga A."/>
            <person name="vanKuyk P.A."/>
            <person name="Barry K."/>
            <person name="Lindquist E."/>
            <person name="LaButti K."/>
            <person name="Lapidus A."/>
            <person name="Lucas S."/>
            <person name="Coutinho P."/>
            <person name="Gong Y."/>
            <person name="Samejima M."/>
            <person name="Mahadevan R."/>
            <person name="Abou-Zaid M."/>
            <person name="de Vries R.P."/>
            <person name="Igarashi K."/>
            <person name="Yadav J.S."/>
            <person name="Grigoriev I.V."/>
            <person name="Master E.R."/>
        </authorList>
    </citation>
    <scope>NUCLEOTIDE SEQUENCE [LARGE SCALE GENOMIC DNA]</scope>
    <source>
        <strain evidence="2 3">HHB-10118-sp</strain>
    </source>
</reference>
<dbReference type="GeneID" id="18913849"/>
<evidence type="ECO:0000313" key="3">
    <source>
        <dbReference type="Proteomes" id="UP000008370"/>
    </source>
</evidence>
<dbReference type="Proteomes" id="UP000008370">
    <property type="component" value="Unassembled WGS sequence"/>
</dbReference>
<proteinExistence type="predicted"/>
<dbReference type="RefSeq" id="XP_007390013.1">
    <property type="nucleotide sequence ID" value="XM_007389951.1"/>
</dbReference>
<dbReference type="AlphaFoldDB" id="K5WM91"/>